<name>J3NDY0_ORYBR</name>
<organism evidence="2">
    <name type="scientific">Oryza brachyantha</name>
    <name type="common">malo sina</name>
    <dbReference type="NCBI Taxonomy" id="4533"/>
    <lineage>
        <taxon>Eukaryota</taxon>
        <taxon>Viridiplantae</taxon>
        <taxon>Streptophyta</taxon>
        <taxon>Embryophyta</taxon>
        <taxon>Tracheophyta</taxon>
        <taxon>Spermatophyta</taxon>
        <taxon>Magnoliopsida</taxon>
        <taxon>Liliopsida</taxon>
        <taxon>Poales</taxon>
        <taxon>Poaceae</taxon>
        <taxon>BOP clade</taxon>
        <taxon>Oryzoideae</taxon>
        <taxon>Oryzeae</taxon>
        <taxon>Oryzinae</taxon>
        <taxon>Oryza</taxon>
    </lineage>
</organism>
<feature type="compositionally biased region" description="Basic and acidic residues" evidence="1">
    <location>
        <begin position="59"/>
        <end position="72"/>
    </location>
</feature>
<keyword evidence="3" id="KW-1185">Reference proteome</keyword>
<proteinExistence type="predicted"/>
<evidence type="ECO:0000313" key="2">
    <source>
        <dbReference type="EnsemblPlants" id="OB12G21880.1"/>
    </source>
</evidence>
<sequence length="136" mass="15315">MDFIWRYTKKWQKVKCLKAGRPKPQFVHPSIRPAQPDGGLGRRHCSFDPGGAASAPARRGREERRPDELQDPGHAEAVSLYVNHDFVCYVLSQREEVVVELERGGPQGVRRFAQVGVARGETSNFHMVFGLAMVED</sequence>
<reference evidence="2" key="1">
    <citation type="journal article" date="2013" name="Nat. Commun.">
        <title>Whole-genome sequencing of Oryza brachyantha reveals mechanisms underlying Oryza genome evolution.</title>
        <authorList>
            <person name="Chen J."/>
            <person name="Huang Q."/>
            <person name="Gao D."/>
            <person name="Wang J."/>
            <person name="Lang Y."/>
            <person name="Liu T."/>
            <person name="Li B."/>
            <person name="Bai Z."/>
            <person name="Luis Goicoechea J."/>
            <person name="Liang C."/>
            <person name="Chen C."/>
            <person name="Zhang W."/>
            <person name="Sun S."/>
            <person name="Liao Y."/>
            <person name="Zhang X."/>
            <person name="Yang L."/>
            <person name="Song C."/>
            <person name="Wang M."/>
            <person name="Shi J."/>
            <person name="Liu G."/>
            <person name="Liu J."/>
            <person name="Zhou H."/>
            <person name="Zhou W."/>
            <person name="Yu Q."/>
            <person name="An N."/>
            <person name="Chen Y."/>
            <person name="Cai Q."/>
            <person name="Wang B."/>
            <person name="Liu B."/>
            <person name="Min J."/>
            <person name="Huang Y."/>
            <person name="Wu H."/>
            <person name="Li Z."/>
            <person name="Zhang Y."/>
            <person name="Yin Y."/>
            <person name="Song W."/>
            <person name="Jiang J."/>
            <person name="Jackson S.A."/>
            <person name="Wing R.A."/>
            <person name="Wang J."/>
            <person name="Chen M."/>
        </authorList>
    </citation>
    <scope>NUCLEOTIDE SEQUENCE [LARGE SCALE GENOMIC DNA]</scope>
    <source>
        <strain evidence="2">cv. IRGC 101232</strain>
    </source>
</reference>
<evidence type="ECO:0000256" key="1">
    <source>
        <dbReference type="SAM" id="MobiDB-lite"/>
    </source>
</evidence>
<dbReference type="AlphaFoldDB" id="J3NDY0"/>
<dbReference type="EnsemblPlants" id="OB12G21880.1">
    <property type="protein sequence ID" value="OB12G21880.1"/>
    <property type="gene ID" value="OB12G21880"/>
</dbReference>
<feature type="region of interest" description="Disordered" evidence="1">
    <location>
        <begin position="25"/>
        <end position="72"/>
    </location>
</feature>
<reference evidence="2" key="2">
    <citation type="submission" date="2013-04" db="UniProtKB">
        <authorList>
            <consortium name="EnsemblPlants"/>
        </authorList>
    </citation>
    <scope>IDENTIFICATION</scope>
</reference>
<dbReference type="HOGENOM" id="CLU_1878612_0_0_1"/>
<accession>J3NDY0</accession>
<protein>
    <submittedName>
        <fullName evidence="2">Uncharacterized protein</fullName>
    </submittedName>
</protein>
<dbReference type="Gramene" id="OB12G21880.1">
    <property type="protein sequence ID" value="OB12G21880.1"/>
    <property type="gene ID" value="OB12G21880"/>
</dbReference>
<dbReference type="Proteomes" id="UP000006038">
    <property type="component" value="Chromosome 12"/>
</dbReference>
<evidence type="ECO:0000313" key="3">
    <source>
        <dbReference type="Proteomes" id="UP000006038"/>
    </source>
</evidence>